<gene>
    <name evidence="3" type="ORF">BCR44DRAFT_33520</name>
</gene>
<accession>A0A1Y2HJ99</accession>
<proteinExistence type="predicted"/>
<evidence type="ECO:0000256" key="1">
    <source>
        <dbReference type="SAM" id="MobiDB-lite"/>
    </source>
</evidence>
<dbReference type="Pfam" id="PF06221">
    <property type="entry name" value="zf-C2HC5"/>
    <property type="match status" value="1"/>
</dbReference>
<dbReference type="PANTHER" id="PTHR12963:SF4">
    <property type="entry name" value="ACTIVATING SIGNAL COINTEGRATOR 1"/>
    <property type="match status" value="1"/>
</dbReference>
<comment type="caution">
    <text evidence="3">The sequence shown here is derived from an EMBL/GenBank/DDBJ whole genome shotgun (WGS) entry which is preliminary data.</text>
</comment>
<dbReference type="InterPro" id="IPR039128">
    <property type="entry name" value="TRIP4-like"/>
</dbReference>
<dbReference type="EMBL" id="MCFL01000026">
    <property type="protein sequence ID" value="ORZ34698.1"/>
    <property type="molecule type" value="Genomic_DNA"/>
</dbReference>
<sequence>MTNTNTNLSDIQVDVDWTPVIHQLSLATGLPDADLRQGTLPYLQSIASPQDLADALLNLLGSEPHALDLIQVFVQRRFPPAPTPTPAPPAFKQHTTGVSYASVIAPTPPPPPREPTPPPAAPTSSATASTSASSSKKGKQQLSLSQFDKLNRQGKLAPKDRVPCNCHAQSHDLLTNCLTCGRIVCLAEGPGPCFTCSAPVVSSTQQLEALAQRITKGTSASASTLQQEDAALAAAKANQDRLLEYDATSAQRTIVIDTKADYVQYEGAGALWLSQAERDRAAKLDAARRKVALHGSGPKSGDAIKLDLDLARGELERAKEVEDPVLKAMAELDLEEEQDDEGYDFADEYAWNMLENGRVVVKSRSVALEGVTALDQTNKEEQADNVGTGAYFHAGLAVRPVYVETKADDADHDDQLEHQVTAAPKGAKASSRRDRAARQKQAASTDQQHADEAAQVAAVVPGAESLTKKHPAGKRKRNRVKKVAAGSGSAGPQEDDPGCG</sequence>
<feature type="region of interest" description="Disordered" evidence="1">
    <location>
        <begin position="419"/>
        <end position="500"/>
    </location>
</feature>
<feature type="compositionally biased region" description="Low complexity" evidence="1">
    <location>
        <begin position="122"/>
        <end position="135"/>
    </location>
</feature>
<name>A0A1Y2HJ99_9FUNG</name>
<feature type="compositionally biased region" description="Basic residues" evidence="1">
    <location>
        <begin position="468"/>
        <end position="482"/>
    </location>
</feature>
<dbReference type="PANTHER" id="PTHR12963">
    <property type="entry name" value="THYROID RECEPTOR INTERACTING PROTEIN RELATED"/>
    <property type="match status" value="1"/>
</dbReference>
<dbReference type="InterPro" id="IPR009349">
    <property type="entry name" value="TRIP4/RQT4_C2HC5_Znf"/>
</dbReference>
<evidence type="ECO:0000313" key="3">
    <source>
        <dbReference type="EMBL" id="ORZ34698.1"/>
    </source>
</evidence>
<dbReference type="OrthoDB" id="338816at2759"/>
<dbReference type="GO" id="GO:0008270">
    <property type="term" value="F:zinc ion binding"/>
    <property type="evidence" value="ECO:0007669"/>
    <property type="project" value="InterPro"/>
</dbReference>
<dbReference type="STRING" id="765915.A0A1Y2HJ99"/>
<organism evidence="3 4">
    <name type="scientific">Catenaria anguillulae PL171</name>
    <dbReference type="NCBI Taxonomy" id="765915"/>
    <lineage>
        <taxon>Eukaryota</taxon>
        <taxon>Fungi</taxon>
        <taxon>Fungi incertae sedis</taxon>
        <taxon>Blastocladiomycota</taxon>
        <taxon>Blastocladiomycetes</taxon>
        <taxon>Blastocladiales</taxon>
        <taxon>Catenariaceae</taxon>
        <taxon>Catenaria</taxon>
    </lineage>
</organism>
<dbReference type="AlphaFoldDB" id="A0A1Y2HJ99"/>
<feature type="compositionally biased region" description="Pro residues" evidence="1">
    <location>
        <begin position="106"/>
        <end position="121"/>
    </location>
</feature>
<dbReference type="GO" id="GO:0005634">
    <property type="term" value="C:nucleus"/>
    <property type="evidence" value="ECO:0007669"/>
    <property type="project" value="InterPro"/>
</dbReference>
<dbReference type="GO" id="GO:0045893">
    <property type="term" value="P:positive regulation of DNA-templated transcription"/>
    <property type="evidence" value="ECO:0007669"/>
    <property type="project" value="TreeGrafter"/>
</dbReference>
<dbReference type="GO" id="GO:0180022">
    <property type="term" value="C:RQC-trigger complex"/>
    <property type="evidence" value="ECO:0007669"/>
    <property type="project" value="InterPro"/>
</dbReference>
<keyword evidence="4" id="KW-1185">Reference proteome</keyword>
<dbReference type="Proteomes" id="UP000193411">
    <property type="component" value="Unassembled WGS sequence"/>
</dbReference>
<dbReference type="GO" id="GO:0072344">
    <property type="term" value="P:rescue of stalled ribosome"/>
    <property type="evidence" value="ECO:0007669"/>
    <property type="project" value="InterPro"/>
</dbReference>
<evidence type="ECO:0000259" key="2">
    <source>
        <dbReference type="Pfam" id="PF06221"/>
    </source>
</evidence>
<protein>
    <recommendedName>
        <fullName evidence="2">TRIP4/RQT4 C2HC5-type zinc finger domain-containing protein</fullName>
    </recommendedName>
</protein>
<feature type="region of interest" description="Disordered" evidence="1">
    <location>
        <begin position="101"/>
        <end position="142"/>
    </location>
</feature>
<feature type="domain" description="TRIP4/RQT4 C2HC5-type zinc finger" evidence="2">
    <location>
        <begin position="163"/>
        <end position="207"/>
    </location>
</feature>
<reference evidence="3 4" key="1">
    <citation type="submission" date="2016-07" db="EMBL/GenBank/DDBJ databases">
        <title>Pervasive Adenine N6-methylation of Active Genes in Fungi.</title>
        <authorList>
            <consortium name="DOE Joint Genome Institute"/>
            <person name="Mondo S.J."/>
            <person name="Dannebaum R.O."/>
            <person name="Kuo R.C."/>
            <person name="Labutti K."/>
            <person name="Haridas S."/>
            <person name="Kuo A."/>
            <person name="Salamov A."/>
            <person name="Ahrendt S.R."/>
            <person name="Lipzen A."/>
            <person name="Sullivan W."/>
            <person name="Andreopoulos W.B."/>
            <person name="Clum A."/>
            <person name="Lindquist E."/>
            <person name="Daum C."/>
            <person name="Ramamoorthy G.K."/>
            <person name="Gryganskyi A."/>
            <person name="Culley D."/>
            <person name="Magnuson J.K."/>
            <person name="James T.Y."/>
            <person name="O'Malley M.A."/>
            <person name="Stajich J.E."/>
            <person name="Spatafora J.W."/>
            <person name="Visel A."/>
            <person name="Grigoriev I.V."/>
        </authorList>
    </citation>
    <scope>NUCLEOTIDE SEQUENCE [LARGE SCALE GENOMIC DNA]</scope>
    <source>
        <strain evidence="3 4">PL171</strain>
    </source>
</reference>
<evidence type="ECO:0000313" key="4">
    <source>
        <dbReference type="Proteomes" id="UP000193411"/>
    </source>
</evidence>